<evidence type="ECO:0000256" key="3">
    <source>
        <dbReference type="ARBA" id="ARBA00022857"/>
    </source>
</evidence>
<dbReference type="PROSITE" id="PS50065">
    <property type="entry name" value="HMG_COA_REDUCTASE_4"/>
    <property type="match status" value="1"/>
</dbReference>
<dbReference type="Gene3D" id="3.30.70.420">
    <property type="entry name" value="Hydroxymethylglutaryl-CoA reductase, class I/II, NAD/NADP-binding domain"/>
    <property type="match status" value="1"/>
</dbReference>
<dbReference type="InterPro" id="IPR002202">
    <property type="entry name" value="HMG_CoA_Rdtase"/>
</dbReference>
<dbReference type="EC" id="1.1.1.34" evidence="2"/>
<evidence type="ECO:0000313" key="5">
    <source>
        <dbReference type="EMBL" id="QHT28679.1"/>
    </source>
</evidence>
<dbReference type="PROSITE" id="PS00066">
    <property type="entry name" value="HMG_COA_REDUCTASE_1"/>
    <property type="match status" value="1"/>
</dbReference>
<keyword evidence="4" id="KW-0560">Oxidoreductase</keyword>
<dbReference type="SUPFAM" id="SSF55035">
    <property type="entry name" value="NAD-binding domain of HMG-CoA reductase"/>
    <property type="match status" value="1"/>
</dbReference>
<dbReference type="InterPro" id="IPR023076">
    <property type="entry name" value="HMG_CoA_Rdtase_CS"/>
</dbReference>
<organism evidence="5">
    <name type="scientific">viral metagenome</name>
    <dbReference type="NCBI Taxonomy" id="1070528"/>
    <lineage>
        <taxon>unclassified sequences</taxon>
        <taxon>metagenomes</taxon>
        <taxon>organismal metagenomes</taxon>
    </lineage>
</organism>
<dbReference type="GO" id="GO:0015936">
    <property type="term" value="P:coenzyme A metabolic process"/>
    <property type="evidence" value="ECO:0007669"/>
    <property type="project" value="InterPro"/>
</dbReference>
<dbReference type="EMBL" id="MN738863">
    <property type="protein sequence ID" value="QHT28679.1"/>
    <property type="molecule type" value="Genomic_DNA"/>
</dbReference>
<dbReference type="Gene3D" id="3.90.770.10">
    <property type="entry name" value="3-hydroxy-3-methylglutaryl-coenzyme A Reductase, Chain A, domain 2"/>
    <property type="match status" value="1"/>
</dbReference>
<dbReference type="InterPro" id="IPR009023">
    <property type="entry name" value="HMG_CoA_Rdtase_NAD(P)-bd_sf"/>
</dbReference>
<dbReference type="InterPro" id="IPR009029">
    <property type="entry name" value="HMG_CoA_Rdtase_sub-bd_dom_sf"/>
</dbReference>
<dbReference type="InterPro" id="IPR023282">
    <property type="entry name" value="HMG_CoA_Rdtase_N"/>
</dbReference>
<sequence>MLSFIRPINRYISIQSRFISIQSRVNNNFKVYNIEDNYDCLTSVDMRRDYYNKKYNLGIDTLSKKTFDYNSILHKNCENVIGYTSIPTGLVGPVPVNQEQHFIPISTTEGALVGSINRGASLISKTSINGINAVAIDKGITRSPIIDVLDIENISTLHTYINNNFNTLKTDFKTTTNYGELQKIDLLYNGSKVHLRISALTGDAMGMNIISKGSQKIVNSILNEFPHFKILSLSGNTCSDKKPSAINWINGRGKTVLVNTKLDIKKLETLLKHPIEDIVQLNIQKNLIGSALAGSIGGFNSHAANTIAGIFVATGQDIAQVGTSSVCITDYSINNNYLNIDLTMPSLEIATVGGGTSLKDQQECLKIMGIDIEKNNSNPGYNSMLLSKIIASTVLCGELSLMSSLTSGTLVKSHMKFNRGAK</sequence>
<dbReference type="GO" id="GO:0005778">
    <property type="term" value="C:peroxisomal membrane"/>
    <property type="evidence" value="ECO:0007669"/>
    <property type="project" value="TreeGrafter"/>
</dbReference>
<dbReference type="PANTHER" id="PTHR10572:SF24">
    <property type="entry name" value="3-HYDROXY-3-METHYLGLUTARYL-COENZYME A REDUCTASE"/>
    <property type="match status" value="1"/>
</dbReference>
<dbReference type="GO" id="GO:0005789">
    <property type="term" value="C:endoplasmic reticulum membrane"/>
    <property type="evidence" value="ECO:0007669"/>
    <property type="project" value="TreeGrafter"/>
</dbReference>
<dbReference type="PRINTS" id="PR00071">
    <property type="entry name" value="HMGCOARDTASE"/>
</dbReference>
<dbReference type="SUPFAM" id="SSF56542">
    <property type="entry name" value="Substrate-binding domain of HMG-CoA reductase"/>
    <property type="match status" value="1"/>
</dbReference>
<dbReference type="Pfam" id="PF00368">
    <property type="entry name" value="HMG-CoA_red"/>
    <property type="match status" value="1"/>
</dbReference>
<accession>A0A6C0EK57</accession>
<dbReference type="InterPro" id="IPR004554">
    <property type="entry name" value="HMG_CoA_Rdtase_eu_arc"/>
</dbReference>
<dbReference type="CDD" id="cd00643">
    <property type="entry name" value="HMG-CoA_reductase_classI"/>
    <property type="match status" value="1"/>
</dbReference>
<protein>
    <recommendedName>
        <fullName evidence="2">hydroxymethylglutaryl-CoA reductase (NADPH)</fullName>
        <ecNumber evidence="2">1.1.1.34</ecNumber>
    </recommendedName>
</protein>
<evidence type="ECO:0000256" key="1">
    <source>
        <dbReference type="ARBA" id="ARBA00007661"/>
    </source>
</evidence>
<dbReference type="Gene3D" id="1.10.3270.10">
    <property type="entry name" value="HMGR, N-terminal domain"/>
    <property type="match status" value="1"/>
</dbReference>
<name>A0A6C0EK57_9ZZZZ</name>
<dbReference type="InterPro" id="IPR023074">
    <property type="entry name" value="HMG_CoA_Rdtase_cat_sf"/>
</dbReference>
<evidence type="ECO:0000256" key="2">
    <source>
        <dbReference type="ARBA" id="ARBA00012999"/>
    </source>
</evidence>
<reference evidence="5" key="1">
    <citation type="journal article" date="2020" name="Nature">
        <title>Giant virus diversity and host interactions through global metagenomics.</title>
        <authorList>
            <person name="Schulz F."/>
            <person name="Roux S."/>
            <person name="Paez-Espino D."/>
            <person name="Jungbluth S."/>
            <person name="Walsh D.A."/>
            <person name="Denef V.J."/>
            <person name="McMahon K.D."/>
            <person name="Konstantinidis K.T."/>
            <person name="Eloe-Fadrosh E.A."/>
            <person name="Kyrpides N.C."/>
            <person name="Woyke T."/>
        </authorList>
    </citation>
    <scope>NUCLEOTIDE SEQUENCE</scope>
    <source>
        <strain evidence="5">GVMAG-M-3300001351-8</strain>
    </source>
</reference>
<dbReference type="AlphaFoldDB" id="A0A6C0EK57"/>
<dbReference type="PANTHER" id="PTHR10572">
    <property type="entry name" value="3-HYDROXY-3-METHYLGLUTARYL-COENZYME A REDUCTASE"/>
    <property type="match status" value="1"/>
</dbReference>
<comment type="similarity">
    <text evidence="1">Belongs to the HMG-CoA reductase family.</text>
</comment>
<evidence type="ECO:0000256" key="4">
    <source>
        <dbReference type="ARBA" id="ARBA00023002"/>
    </source>
</evidence>
<keyword evidence="3" id="KW-0521">NADP</keyword>
<dbReference type="GO" id="GO:0004420">
    <property type="term" value="F:hydroxymethylglutaryl-CoA reductase (NADPH) activity"/>
    <property type="evidence" value="ECO:0007669"/>
    <property type="project" value="UniProtKB-EC"/>
</dbReference>
<dbReference type="GO" id="GO:0008299">
    <property type="term" value="P:isoprenoid biosynthetic process"/>
    <property type="evidence" value="ECO:0007669"/>
    <property type="project" value="InterPro"/>
</dbReference>
<dbReference type="FunFam" id="3.30.70.420:FF:000001">
    <property type="entry name" value="3-hydroxy-3-methylglutaryl coenzyme A reductase"/>
    <property type="match status" value="1"/>
</dbReference>
<proteinExistence type="inferred from homology"/>
<dbReference type="GO" id="GO:0016126">
    <property type="term" value="P:sterol biosynthetic process"/>
    <property type="evidence" value="ECO:0007669"/>
    <property type="project" value="TreeGrafter"/>
</dbReference>